<accession>A0A9P0YVJ9</accession>
<comment type="caution">
    <text evidence="1">The sequence shown here is derived from an EMBL/GenBank/DDBJ whole genome shotgun (WGS) entry which is preliminary data.</text>
</comment>
<dbReference type="AlphaFoldDB" id="A0A9P0YVJ9"/>
<sequence length="101" mass="11121">MSQSGINCTWPLAGCPLLERDAGPCGRRCQIGPSMMYDPNSVRYFCFLGRPLLGLNLVRYGFFTGPTHYRVMDSLFGLDILGLFNPGIGPPGQYPNSTTRT</sequence>
<organism evidence="1 2">
    <name type="scientific">Cuscuta europaea</name>
    <name type="common">European dodder</name>
    <dbReference type="NCBI Taxonomy" id="41803"/>
    <lineage>
        <taxon>Eukaryota</taxon>
        <taxon>Viridiplantae</taxon>
        <taxon>Streptophyta</taxon>
        <taxon>Embryophyta</taxon>
        <taxon>Tracheophyta</taxon>
        <taxon>Spermatophyta</taxon>
        <taxon>Magnoliopsida</taxon>
        <taxon>eudicotyledons</taxon>
        <taxon>Gunneridae</taxon>
        <taxon>Pentapetalae</taxon>
        <taxon>asterids</taxon>
        <taxon>lamiids</taxon>
        <taxon>Solanales</taxon>
        <taxon>Convolvulaceae</taxon>
        <taxon>Cuscuteae</taxon>
        <taxon>Cuscuta</taxon>
        <taxon>Cuscuta subgen. Cuscuta</taxon>
    </lineage>
</organism>
<gene>
    <name evidence="1" type="ORF">CEURO_LOCUS6199</name>
</gene>
<protein>
    <submittedName>
        <fullName evidence="1">Uncharacterized protein</fullName>
    </submittedName>
</protein>
<dbReference type="EMBL" id="CAMAPE010000010">
    <property type="protein sequence ID" value="CAH9077141.1"/>
    <property type="molecule type" value="Genomic_DNA"/>
</dbReference>
<evidence type="ECO:0000313" key="1">
    <source>
        <dbReference type="EMBL" id="CAH9077141.1"/>
    </source>
</evidence>
<proteinExistence type="predicted"/>
<reference evidence="1" key="1">
    <citation type="submission" date="2022-07" db="EMBL/GenBank/DDBJ databases">
        <authorList>
            <person name="Macas J."/>
            <person name="Novak P."/>
            <person name="Neumann P."/>
        </authorList>
    </citation>
    <scope>NUCLEOTIDE SEQUENCE</scope>
</reference>
<evidence type="ECO:0000313" key="2">
    <source>
        <dbReference type="Proteomes" id="UP001152484"/>
    </source>
</evidence>
<keyword evidence="2" id="KW-1185">Reference proteome</keyword>
<name>A0A9P0YVJ9_CUSEU</name>
<dbReference type="Proteomes" id="UP001152484">
    <property type="component" value="Unassembled WGS sequence"/>
</dbReference>